<protein>
    <submittedName>
        <fullName evidence="15">Hapless 2</fullName>
    </submittedName>
</protein>
<evidence type="ECO:0000256" key="12">
    <source>
        <dbReference type="SAM" id="Phobius"/>
    </source>
</evidence>
<keyword evidence="8 12" id="KW-0472">Membrane</keyword>
<evidence type="ECO:0000256" key="10">
    <source>
        <dbReference type="ARBA" id="ARBA00023279"/>
    </source>
</evidence>
<evidence type="ECO:0000256" key="5">
    <source>
        <dbReference type="ARBA" id="ARBA00022729"/>
    </source>
</evidence>
<dbReference type="PANTHER" id="PTHR31764:SF0">
    <property type="entry name" value="GENERATIVE CELL SPECIFIC-1_HAP2 DOMAIN-CONTAINING PROTEIN"/>
    <property type="match status" value="1"/>
</dbReference>
<dbReference type="Proteomes" id="UP000829291">
    <property type="component" value="Chromosome 4"/>
</dbReference>
<feature type="region of interest" description="Disordered" evidence="11">
    <location>
        <begin position="1"/>
        <end position="72"/>
    </location>
</feature>
<feature type="compositionally biased region" description="Basic and acidic residues" evidence="11">
    <location>
        <begin position="59"/>
        <end position="70"/>
    </location>
</feature>
<proteinExistence type="inferred from homology"/>
<evidence type="ECO:0000256" key="8">
    <source>
        <dbReference type="ARBA" id="ARBA00023136"/>
    </source>
</evidence>
<dbReference type="Pfam" id="PF10699">
    <property type="entry name" value="HAP2-GCS1"/>
    <property type="match status" value="1"/>
</dbReference>
<evidence type="ECO:0000256" key="1">
    <source>
        <dbReference type="ARBA" id="ARBA00004251"/>
    </source>
</evidence>
<name>A0ABM3FWK3_NEOLC</name>
<keyword evidence="9" id="KW-1015">Disulfide bond</keyword>
<feature type="region of interest" description="Disordered" evidence="11">
    <location>
        <begin position="87"/>
        <end position="147"/>
    </location>
</feature>
<evidence type="ECO:0000256" key="3">
    <source>
        <dbReference type="ARBA" id="ARBA00022475"/>
    </source>
</evidence>
<comment type="similarity">
    <text evidence="2">Belongs to the HAP2/GCS1 family.</text>
</comment>
<feature type="transmembrane region" description="Helical" evidence="12">
    <location>
        <begin position="553"/>
        <end position="574"/>
    </location>
</feature>
<keyword evidence="4 12" id="KW-0812">Transmembrane</keyword>
<evidence type="ECO:0000256" key="11">
    <source>
        <dbReference type="SAM" id="MobiDB-lite"/>
    </source>
</evidence>
<dbReference type="InterPro" id="IPR018928">
    <property type="entry name" value="HAP2/GCS1_dom"/>
</dbReference>
<dbReference type="GeneID" id="124293848"/>
<dbReference type="InterPro" id="IPR040326">
    <property type="entry name" value="HAP2/GCS1"/>
</dbReference>
<organism evidence="14 15">
    <name type="scientific">Neodiprion lecontei</name>
    <name type="common">Redheaded pine sawfly</name>
    <dbReference type="NCBI Taxonomy" id="441921"/>
    <lineage>
        <taxon>Eukaryota</taxon>
        <taxon>Metazoa</taxon>
        <taxon>Ecdysozoa</taxon>
        <taxon>Arthropoda</taxon>
        <taxon>Hexapoda</taxon>
        <taxon>Insecta</taxon>
        <taxon>Pterygota</taxon>
        <taxon>Neoptera</taxon>
        <taxon>Endopterygota</taxon>
        <taxon>Hymenoptera</taxon>
        <taxon>Tenthredinoidea</taxon>
        <taxon>Diprionidae</taxon>
        <taxon>Diprioninae</taxon>
        <taxon>Neodiprion</taxon>
    </lineage>
</organism>
<evidence type="ECO:0000313" key="15">
    <source>
        <dbReference type="RefSeq" id="XP_046592389.1"/>
    </source>
</evidence>
<keyword evidence="6 12" id="KW-1133">Transmembrane helix</keyword>
<accession>A0ABM3FWK3</accession>
<evidence type="ECO:0000256" key="4">
    <source>
        <dbReference type="ARBA" id="ARBA00022692"/>
    </source>
</evidence>
<evidence type="ECO:0000256" key="2">
    <source>
        <dbReference type="ARBA" id="ARBA00010929"/>
    </source>
</evidence>
<evidence type="ECO:0000259" key="13">
    <source>
        <dbReference type="Pfam" id="PF10699"/>
    </source>
</evidence>
<evidence type="ECO:0000256" key="7">
    <source>
        <dbReference type="ARBA" id="ARBA00023121"/>
    </source>
</evidence>
<evidence type="ECO:0000313" key="14">
    <source>
        <dbReference type="Proteomes" id="UP000829291"/>
    </source>
</evidence>
<keyword evidence="7" id="KW-0446">Lipid-binding</keyword>
<feature type="compositionally biased region" description="Basic residues" evidence="11">
    <location>
        <begin position="34"/>
        <end position="58"/>
    </location>
</feature>
<gene>
    <name evidence="15" type="primary">LOC124293848</name>
</gene>
<feature type="compositionally biased region" description="Basic residues" evidence="11">
    <location>
        <begin position="119"/>
        <end position="130"/>
    </location>
</feature>
<feature type="compositionally biased region" description="Basic and acidic residues" evidence="11">
    <location>
        <begin position="90"/>
        <end position="118"/>
    </location>
</feature>
<keyword evidence="3" id="KW-1003">Cell membrane</keyword>
<keyword evidence="5" id="KW-0732">Signal</keyword>
<keyword evidence="14" id="KW-1185">Reference proteome</keyword>
<sequence length="867" mass="97539">MNAEKLASVTNGGGGEGVVKEKRRTQRLTGGKIVTKRKSKRHKHKKDKKKKKRKKNKKVEKSTDNVEPSKTKTKWWPFKRSLLNTVEDQQLPKDIDSHRPSKKLDRNSISRAETERQTKKGRSKRRKKRQLQAGGVQVRGGQDCMDRHHPARVNPVKYQESAHCLRFSDLWYSVYELENPIMEHTVYLQLFEKHTLPDGSTHWDDLTQGSMVRLGTFVRRQRDSAPTITFTYSGAKVAPVKEAHNLDPEKDRLLVPSPVPAEKLSKYPEAKGGSDEFLVVQSSVINKNGNECDKGGVGFATFATQPNRCGQPKGTCLKNQPLAYWRHDVEARDTGKPGCYFLSNFASVPSNPIKYNVSGTGSREYLGLEYHSLHVSAVDVEVRADYNAIVRVGSSGRVTEVHVDSTAPEHTVVTIVVSNMGLASCPYQPRISDCPTGLPISWSKAKGAMQVIPPQHDQRVTLDLYGQLDVNGFHCSVEVINHHGELVAMRRIRVQKMDRCFCVWHCLCACVGSVAGLGCQPMSTEHYHAAGFQGPVPVPSMESSVLANTIKDVLILSALLVLLLLILGMLKWFVGIFFPVVSRWGLDTLLEGGCKIEGYFEPELRCCSIVTDSEGRIVHPETGRRSVRICRRRTEFLLNLVLFLTWPVAVCHKRCRGSLAARRERCYSDESKICLLKEEGDGDSCCGRKLISVNTYGDCRNSKMEDEDTRYVMNELKRSRDSLQDGGKRCKSCRSLTISQDYSSRNSCLTEQSALEFVAQLLNIRVVFRNLKHPIGGLNVPVGTPYSLRGYFMNAENGGYRFITACPFKQHWLIDNGFNKKPLKPARTYPSNQFMRTFADAEEVLRSEEISLKPKGICLNVQFPDQE</sequence>
<evidence type="ECO:0000256" key="9">
    <source>
        <dbReference type="ARBA" id="ARBA00023157"/>
    </source>
</evidence>
<reference evidence="15" key="1">
    <citation type="submission" date="2025-08" db="UniProtKB">
        <authorList>
            <consortium name="RefSeq"/>
        </authorList>
    </citation>
    <scope>IDENTIFICATION</scope>
    <source>
        <tissue evidence="15">Thorax and Abdomen</tissue>
    </source>
</reference>
<keyword evidence="10" id="KW-0278">Fertilization</keyword>
<comment type="subcellular location">
    <subcellularLocation>
        <location evidence="1">Cell membrane</location>
        <topology evidence="1">Single-pass type I membrane protein</topology>
    </subcellularLocation>
</comment>
<feature type="domain" description="Generative cell specific-1/HAP2" evidence="13">
    <location>
        <begin position="146"/>
        <end position="498"/>
    </location>
</feature>
<dbReference type="RefSeq" id="XP_046592389.1">
    <property type="nucleotide sequence ID" value="XM_046736433.1"/>
</dbReference>
<evidence type="ECO:0000256" key="6">
    <source>
        <dbReference type="ARBA" id="ARBA00022989"/>
    </source>
</evidence>
<dbReference type="PANTHER" id="PTHR31764">
    <property type="entry name" value="PROTEIN HAPLESS 2"/>
    <property type="match status" value="1"/>
</dbReference>